<dbReference type="AlphaFoldDB" id="A0A972GU32"/>
<accession>A0A972GU32</accession>
<reference evidence="1" key="1">
    <citation type="submission" date="2019-10" db="EMBL/GenBank/DDBJ databases">
        <title>Description of Paenibacillus glebae sp. nov.</title>
        <authorList>
            <person name="Carlier A."/>
            <person name="Qi S."/>
        </authorList>
    </citation>
    <scope>NUCLEOTIDE SEQUENCE</scope>
    <source>
        <strain evidence="1">LMG 31456</strain>
    </source>
</reference>
<protein>
    <submittedName>
        <fullName evidence="1">Uncharacterized protein</fullName>
    </submittedName>
</protein>
<name>A0A972GU32_9BACL</name>
<keyword evidence="2" id="KW-1185">Reference proteome</keyword>
<organism evidence="1 2">
    <name type="scientific">Paenibacillus foliorum</name>
    <dbReference type="NCBI Taxonomy" id="2654974"/>
    <lineage>
        <taxon>Bacteria</taxon>
        <taxon>Bacillati</taxon>
        <taxon>Bacillota</taxon>
        <taxon>Bacilli</taxon>
        <taxon>Bacillales</taxon>
        <taxon>Paenibacillaceae</taxon>
        <taxon>Paenibacillus</taxon>
    </lineage>
</organism>
<sequence length="93" mass="10933">MMLLITILEASMTHSKEDGYIGKVEFSVENHKQPYEITLYRKKNNKEWSYSLNFLKDSGGEEEIEALEELLEEDDEIYEQLIEAAKSKLQEEE</sequence>
<proteinExistence type="predicted"/>
<gene>
    <name evidence="1" type="ORF">GC093_13390</name>
</gene>
<dbReference type="EMBL" id="WHOD01000055">
    <property type="protein sequence ID" value="NOU94203.1"/>
    <property type="molecule type" value="Genomic_DNA"/>
</dbReference>
<evidence type="ECO:0000313" key="2">
    <source>
        <dbReference type="Proteomes" id="UP000641588"/>
    </source>
</evidence>
<comment type="caution">
    <text evidence="1">The sequence shown here is derived from an EMBL/GenBank/DDBJ whole genome shotgun (WGS) entry which is preliminary data.</text>
</comment>
<evidence type="ECO:0000313" key="1">
    <source>
        <dbReference type="EMBL" id="NOU94203.1"/>
    </source>
</evidence>
<dbReference type="Proteomes" id="UP000641588">
    <property type="component" value="Unassembled WGS sequence"/>
</dbReference>